<dbReference type="RefSeq" id="WP_186662093.1">
    <property type="nucleotide sequence ID" value="NZ_CP077095.1"/>
</dbReference>
<evidence type="ECO:0000313" key="2">
    <source>
        <dbReference type="Proteomes" id="UP000633418"/>
    </source>
</evidence>
<dbReference type="Proteomes" id="UP000633418">
    <property type="component" value="Chromosome"/>
</dbReference>
<proteinExistence type="predicted"/>
<organism evidence="1 2">
    <name type="scientific">Pseudomonas xantholysinigenes</name>
    <dbReference type="NCBI Taxonomy" id="2745490"/>
    <lineage>
        <taxon>Bacteria</taxon>
        <taxon>Pseudomonadati</taxon>
        <taxon>Pseudomonadota</taxon>
        <taxon>Gammaproteobacteria</taxon>
        <taxon>Pseudomonadales</taxon>
        <taxon>Pseudomonadaceae</taxon>
        <taxon>Pseudomonas</taxon>
    </lineage>
</organism>
<keyword evidence="2" id="KW-1185">Reference proteome</keyword>
<dbReference type="Gene3D" id="2.130.10.10">
    <property type="entry name" value="YVTN repeat-like/Quinoprotein amine dehydrogenase"/>
    <property type="match status" value="1"/>
</dbReference>
<dbReference type="AlphaFoldDB" id="A0A9E6PT72"/>
<dbReference type="InterPro" id="IPR015943">
    <property type="entry name" value="WD40/YVTN_repeat-like_dom_sf"/>
</dbReference>
<accession>A0A9E6PT72</accession>
<gene>
    <name evidence="1" type="ORF">HU772_014775</name>
</gene>
<sequence>MNKQHPQQQWREAVIAYAEAINRYVAQGRAHGWDALEEPAAPATGHLLEAWQAALLAINRPGVDAPQRQLFRDAWPPAHLPLVPLLDDRAQGIGQLLLLNDGSLLARVGMPHDKGQVLRLDAQGVTPVIGIEHFGRCPQRRYYALANAEGVRVTDGWGGPLVARLAWPHGLEGLPAGYPFEPLDLPPVPTTLTPFPDGQRVLLVSSDGIFVLAANGATRLLPRQDDVLDDLRQGVDPDDIALGLAMEHAAMAPDGRLIALGEQCGRHLVLDEHLQPLASLGPASEYPHYALFNQLGDQLLLNACHLYQGASIGVRVADLPGLDTEPGSDDPRTPLLQQGARIYAGVARDGEYIVGDAHGYLRAFGEDGREHWQHYLGSTISALDISADGRTLAAASHAGFISLIALDSGRPQWQIGTGAHAELRRWVCWKGFDTPLAW</sequence>
<protein>
    <submittedName>
        <fullName evidence="1">Uncharacterized protein</fullName>
    </submittedName>
</protein>
<name>A0A9E6PT72_9PSED</name>
<dbReference type="SUPFAM" id="SSF69322">
    <property type="entry name" value="Tricorn protease domain 2"/>
    <property type="match status" value="1"/>
</dbReference>
<dbReference type="KEGG" id="pxn:HU772_014775"/>
<reference evidence="1 2" key="2">
    <citation type="journal article" date="2021" name="Microorganisms">
        <title>The Ever-Expanding Pseudomonas Genus: Description of 43 New Species and Partition of the Pseudomonas putida Group.</title>
        <authorList>
            <person name="Girard L."/>
            <person name="Lood C."/>
            <person name="Hofte M."/>
            <person name="Vandamme P."/>
            <person name="Rokni-Zadeh H."/>
            <person name="van Noort V."/>
            <person name="Lavigne R."/>
            <person name="De Mot R."/>
        </authorList>
    </citation>
    <scope>NUCLEOTIDE SEQUENCE [LARGE SCALE GENOMIC DNA]</scope>
    <source>
        <strain evidence="1 2">RW9S1A</strain>
    </source>
</reference>
<reference evidence="1 2" key="1">
    <citation type="journal article" date="2020" name="Microorganisms">
        <title>Reliable Identification of Environmental Pseudomonas Isolates Using the rpoD Gene.</title>
        <authorList>
            <consortium name="The Broad Institute Genome Sequencing Platform"/>
            <person name="Girard L."/>
            <person name="Lood C."/>
            <person name="Rokni-Zadeh H."/>
            <person name="van Noort V."/>
            <person name="Lavigne R."/>
            <person name="De Mot R."/>
        </authorList>
    </citation>
    <scope>NUCLEOTIDE SEQUENCE [LARGE SCALE GENOMIC DNA]</scope>
    <source>
        <strain evidence="1 2">RW9S1A</strain>
    </source>
</reference>
<dbReference type="EMBL" id="CP077095">
    <property type="protein sequence ID" value="QXI36613.1"/>
    <property type="molecule type" value="Genomic_DNA"/>
</dbReference>
<evidence type="ECO:0000313" key="1">
    <source>
        <dbReference type="EMBL" id="QXI36613.1"/>
    </source>
</evidence>